<evidence type="ECO:0000313" key="3">
    <source>
        <dbReference type="Proteomes" id="UP000308197"/>
    </source>
</evidence>
<keyword evidence="1" id="KW-0472">Membrane</keyword>
<proteinExistence type="predicted"/>
<evidence type="ECO:0000256" key="1">
    <source>
        <dbReference type="SAM" id="Phobius"/>
    </source>
</evidence>
<dbReference type="STRING" id="1314778.A0A5C3P1Y9"/>
<feature type="transmembrane region" description="Helical" evidence="1">
    <location>
        <begin position="85"/>
        <end position="107"/>
    </location>
</feature>
<dbReference type="EMBL" id="ML211941">
    <property type="protein sequence ID" value="TFK79743.1"/>
    <property type="molecule type" value="Genomic_DNA"/>
</dbReference>
<reference evidence="2 3" key="1">
    <citation type="journal article" date="2019" name="Nat. Ecol. Evol.">
        <title>Megaphylogeny resolves global patterns of mushroom evolution.</title>
        <authorList>
            <person name="Varga T."/>
            <person name="Krizsan K."/>
            <person name="Foldi C."/>
            <person name="Dima B."/>
            <person name="Sanchez-Garcia M."/>
            <person name="Sanchez-Ramirez S."/>
            <person name="Szollosi G.J."/>
            <person name="Szarkandi J.G."/>
            <person name="Papp V."/>
            <person name="Albert L."/>
            <person name="Andreopoulos W."/>
            <person name="Angelini C."/>
            <person name="Antonin V."/>
            <person name="Barry K.W."/>
            <person name="Bougher N.L."/>
            <person name="Buchanan P."/>
            <person name="Buyck B."/>
            <person name="Bense V."/>
            <person name="Catcheside P."/>
            <person name="Chovatia M."/>
            <person name="Cooper J."/>
            <person name="Damon W."/>
            <person name="Desjardin D."/>
            <person name="Finy P."/>
            <person name="Geml J."/>
            <person name="Haridas S."/>
            <person name="Hughes K."/>
            <person name="Justo A."/>
            <person name="Karasinski D."/>
            <person name="Kautmanova I."/>
            <person name="Kiss B."/>
            <person name="Kocsube S."/>
            <person name="Kotiranta H."/>
            <person name="LaButti K.M."/>
            <person name="Lechner B.E."/>
            <person name="Liimatainen K."/>
            <person name="Lipzen A."/>
            <person name="Lukacs Z."/>
            <person name="Mihaltcheva S."/>
            <person name="Morgado L.N."/>
            <person name="Niskanen T."/>
            <person name="Noordeloos M.E."/>
            <person name="Ohm R.A."/>
            <person name="Ortiz-Santana B."/>
            <person name="Ovrebo C."/>
            <person name="Racz N."/>
            <person name="Riley R."/>
            <person name="Savchenko A."/>
            <person name="Shiryaev A."/>
            <person name="Soop K."/>
            <person name="Spirin V."/>
            <person name="Szebenyi C."/>
            <person name="Tomsovsky M."/>
            <person name="Tulloss R.E."/>
            <person name="Uehling J."/>
            <person name="Grigoriev I.V."/>
            <person name="Vagvolgyi C."/>
            <person name="Papp T."/>
            <person name="Martin F.M."/>
            <person name="Miettinen O."/>
            <person name="Hibbett D.S."/>
            <person name="Nagy L.G."/>
        </authorList>
    </citation>
    <scope>NUCLEOTIDE SEQUENCE [LARGE SCALE GENOMIC DNA]</scope>
    <source>
        <strain evidence="2 3">HHB13444</strain>
    </source>
</reference>
<dbReference type="Proteomes" id="UP000308197">
    <property type="component" value="Unassembled WGS sequence"/>
</dbReference>
<accession>A0A5C3P1Y9</accession>
<protein>
    <submittedName>
        <fullName evidence="2">Uncharacterized protein</fullName>
    </submittedName>
</protein>
<dbReference type="AlphaFoldDB" id="A0A5C3P1Y9"/>
<keyword evidence="3" id="KW-1185">Reference proteome</keyword>
<keyword evidence="1" id="KW-0812">Transmembrane</keyword>
<gene>
    <name evidence="2" type="ORF">K466DRAFT_605899</name>
</gene>
<sequence length="134" mass="14305">MSQVPLIAEYATDISSIPDSIWQDSLIYPAYAAGISLLVLISSAFCDRFLTPKSSALCASETLAIPATSSSLRRRIESIGGLDIFVYRVVQLLGILFLLGISIAQFVSDDSPTALTASRTLQAVQIAIYVGSCI</sequence>
<feature type="transmembrane region" description="Helical" evidence="1">
    <location>
        <begin position="26"/>
        <end position="46"/>
    </location>
</feature>
<organism evidence="2 3">
    <name type="scientific">Polyporus arcularius HHB13444</name>
    <dbReference type="NCBI Taxonomy" id="1314778"/>
    <lineage>
        <taxon>Eukaryota</taxon>
        <taxon>Fungi</taxon>
        <taxon>Dikarya</taxon>
        <taxon>Basidiomycota</taxon>
        <taxon>Agaricomycotina</taxon>
        <taxon>Agaricomycetes</taxon>
        <taxon>Polyporales</taxon>
        <taxon>Polyporaceae</taxon>
        <taxon>Polyporus</taxon>
    </lineage>
</organism>
<dbReference type="InParanoid" id="A0A5C3P1Y9"/>
<evidence type="ECO:0000313" key="2">
    <source>
        <dbReference type="EMBL" id="TFK79743.1"/>
    </source>
</evidence>
<keyword evidence="1" id="KW-1133">Transmembrane helix</keyword>
<name>A0A5C3P1Y9_9APHY</name>